<dbReference type="PANTHER" id="PTHR33840">
    <property type="match status" value="1"/>
</dbReference>
<sequence>MIEELTFAVAPTRQAPAQGITMVVPKHHLDFGKCEENLHVGLFFDGTNNNRDEDKPKLGHSNIVRLSDAYPQEPADGLYRIYVPGVGTPFIEIGEMGHSTFGNGFGLGCESRIIFGLLAIFNSIHQRAYDDQKLFNAAQVKALCRNGPGEPLESDQKPLEALGIKYGLLMPDAAEGYRRQDFLEKQSKLLEKKLAAHGKPDIKECFVDVFGFSRGAAQARVFCQWLDQLLSDGKLAGITVRLRFVGLMDTVASAGILSGIFGAITNSTDGHKGWAVPKNLLIPASVENCVHMVAMHELRKNFPLDELGVNGILPPHCQEFAYPGAHSDVGGGYLPEELGISVGKTPAESDALKLAQIPLNHMLECALAAGVPLNKKLAISDSGHDPFIIDPRVEQAFNNFLTASTMVPRQMHNWLQPYLTWRWQVCKSYEQLHQVQKANAEDRKLLIDANKKLVRDAELIAFKGDASRSRRFLDYVKGTPGASLKEHEYRQSELSSLDQEAPAVVDIAQKAPPTPEPLAVLFDDYIHDSYAGFTKSLVEPTGYWRYRKGFRGNGEVTIVRNEVKDPNRTEQVASNDAIDQNTARG</sequence>
<keyword evidence="3" id="KW-1185">Reference proteome</keyword>
<dbReference type="OrthoDB" id="4378831at2"/>
<dbReference type="KEGG" id="care:LT85_4095"/>
<dbReference type="STRING" id="279058.LT85_4095"/>
<organism evidence="2 3">
    <name type="scientific">Collimonas arenae</name>
    <dbReference type="NCBI Taxonomy" id="279058"/>
    <lineage>
        <taxon>Bacteria</taxon>
        <taxon>Pseudomonadati</taxon>
        <taxon>Pseudomonadota</taxon>
        <taxon>Betaproteobacteria</taxon>
        <taxon>Burkholderiales</taxon>
        <taxon>Oxalobacteraceae</taxon>
        <taxon>Collimonas</taxon>
    </lineage>
</organism>
<dbReference type="HOGENOM" id="CLU_464485_0_0_4"/>
<evidence type="ECO:0000259" key="1">
    <source>
        <dbReference type="Pfam" id="PF09994"/>
    </source>
</evidence>
<evidence type="ECO:0000313" key="2">
    <source>
        <dbReference type="EMBL" id="AIY43253.1"/>
    </source>
</evidence>
<feature type="domain" description="T6SS Phospholipase effector Tle1-like catalytic" evidence="1">
    <location>
        <begin position="238"/>
        <end position="364"/>
    </location>
</feature>
<proteinExistence type="predicted"/>
<feature type="domain" description="T6SS Phospholipase effector Tle1-like catalytic" evidence="1">
    <location>
        <begin position="42"/>
        <end position="228"/>
    </location>
</feature>
<dbReference type="Pfam" id="PF09994">
    <property type="entry name" value="T6SS_Tle1-like_cat"/>
    <property type="match status" value="2"/>
</dbReference>
<dbReference type="AlphaFoldDB" id="A0A0A1FEU4"/>
<dbReference type="PANTHER" id="PTHR33840:SF1">
    <property type="entry name" value="TLE1 PHOSPHOLIPASE DOMAIN-CONTAINING PROTEIN"/>
    <property type="match status" value="1"/>
</dbReference>
<dbReference type="EMBL" id="CP009962">
    <property type="protein sequence ID" value="AIY43253.1"/>
    <property type="molecule type" value="Genomic_DNA"/>
</dbReference>
<reference evidence="3" key="1">
    <citation type="journal article" date="2014" name="Soil Biol. Biochem.">
        <title>Structure and function of bacterial communities in ageing soils: Insights from the Mendocino ecological staircase.</title>
        <authorList>
            <person name="Uroz S."/>
            <person name="Tech J.J."/>
            <person name="Sawaya N.A."/>
            <person name="Frey-Klett P."/>
            <person name="Leveau J.H.J."/>
        </authorList>
    </citation>
    <scope>NUCLEOTIDE SEQUENCE [LARGE SCALE GENOMIC DNA]</scope>
    <source>
        <strain evidence="3">Cal35</strain>
    </source>
</reference>
<evidence type="ECO:0000313" key="3">
    <source>
        <dbReference type="Proteomes" id="UP000030302"/>
    </source>
</evidence>
<protein>
    <recommendedName>
        <fullName evidence="1">T6SS Phospholipase effector Tle1-like catalytic domain-containing protein</fullName>
    </recommendedName>
</protein>
<dbReference type="Proteomes" id="UP000030302">
    <property type="component" value="Chromosome"/>
</dbReference>
<name>A0A0A1FEU4_9BURK</name>
<gene>
    <name evidence="2" type="ORF">LT85_4095</name>
</gene>
<dbReference type="RefSeq" id="WP_038492578.1">
    <property type="nucleotide sequence ID" value="NZ_CP009962.1"/>
</dbReference>
<accession>A0A0A1FEU4</accession>
<dbReference type="InterPro" id="IPR018712">
    <property type="entry name" value="Tle1-like_cat"/>
</dbReference>